<organism evidence="2">
    <name type="scientific">gut metagenome</name>
    <dbReference type="NCBI Taxonomy" id="749906"/>
    <lineage>
        <taxon>unclassified sequences</taxon>
        <taxon>metagenomes</taxon>
        <taxon>organismal metagenomes</taxon>
    </lineage>
</organism>
<sequence length="309" mass="33292">EDVASAVAAPTYSPAAGTYDEPVSVALSADAGATILYTLDGSNPRTEGNAAVETYSVPFEIAETTVVNAVAKVGAEMSAVAEAKYVIRKSPGLSIYGTQEFTIELLEEGSIIVDNPNKVEPITYKSSNPQVAYADKTGHIFTYAVGEAVISVKYAGDEIYLPQELLVPVKVIAKEPLAGLTVTPEGGTYNDLTEVSIQCTDARAKALWYYIGDKPMTLDELGILNEFEINKSTTMTLKLDHSCVLSVQAMGDNVWSEPQFITYTINMPLRADFEAGESYETVYNNGFDTDADLKEWEVSAGSSWKLATS</sequence>
<gene>
    <name evidence="2" type="ORF">EVA_12328</name>
</gene>
<dbReference type="SUPFAM" id="SSF49373">
    <property type="entry name" value="Invasin/intimin cell-adhesion fragments"/>
    <property type="match status" value="1"/>
</dbReference>
<accession>J9CHQ4</accession>
<dbReference type="AlphaFoldDB" id="J9CHQ4"/>
<evidence type="ECO:0000313" key="2">
    <source>
        <dbReference type="EMBL" id="EJW99565.1"/>
    </source>
</evidence>
<dbReference type="InterPro" id="IPR059177">
    <property type="entry name" value="GH29D-like_dom"/>
</dbReference>
<evidence type="ECO:0000259" key="1">
    <source>
        <dbReference type="Pfam" id="PF13290"/>
    </source>
</evidence>
<comment type="caution">
    <text evidence="2">The sequence shown here is derived from an EMBL/GenBank/DDBJ whole genome shotgun (WGS) entry which is preliminary data.</text>
</comment>
<dbReference type="Pfam" id="PF13290">
    <property type="entry name" value="CHB_HEX_C_1"/>
    <property type="match status" value="1"/>
</dbReference>
<dbReference type="EMBL" id="AMCI01003753">
    <property type="protein sequence ID" value="EJW99565.1"/>
    <property type="molecule type" value="Genomic_DNA"/>
</dbReference>
<feature type="domain" description="GH29D-like beta-sandwich" evidence="1">
    <location>
        <begin position="14"/>
        <end position="80"/>
    </location>
</feature>
<dbReference type="InterPro" id="IPR008964">
    <property type="entry name" value="Invasin/intimin_cell_adhesion"/>
</dbReference>
<feature type="non-terminal residue" evidence="2">
    <location>
        <position position="309"/>
    </location>
</feature>
<proteinExistence type="predicted"/>
<feature type="non-terminal residue" evidence="2">
    <location>
        <position position="1"/>
    </location>
</feature>
<reference evidence="2" key="1">
    <citation type="journal article" date="2012" name="PLoS ONE">
        <title>Gene sets for utilization of primary and secondary nutrition supplies in the distal gut of endangered iberian lynx.</title>
        <authorList>
            <person name="Alcaide M."/>
            <person name="Messina E."/>
            <person name="Richter M."/>
            <person name="Bargiela R."/>
            <person name="Peplies J."/>
            <person name="Huws S.A."/>
            <person name="Newbold C.J."/>
            <person name="Golyshin P.N."/>
            <person name="Simon M.A."/>
            <person name="Lopez G."/>
            <person name="Yakimov M.M."/>
            <person name="Ferrer M."/>
        </authorList>
    </citation>
    <scope>NUCLEOTIDE SEQUENCE</scope>
</reference>
<name>J9CHQ4_9ZZZZ</name>
<dbReference type="Gene3D" id="2.60.40.1080">
    <property type="match status" value="1"/>
</dbReference>
<protein>
    <recommendedName>
        <fullName evidence="1">GH29D-like beta-sandwich domain-containing protein</fullName>
    </recommendedName>
</protein>